<evidence type="ECO:0000256" key="8">
    <source>
        <dbReference type="ARBA" id="ARBA00022679"/>
    </source>
</evidence>
<feature type="domain" description="Lumazine-binding" evidence="12">
    <location>
        <begin position="96"/>
        <end position="192"/>
    </location>
</feature>
<evidence type="ECO:0000256" key="1">
    <source>
        <dbReference type="ARBA" id="ARBA00000968"/>
    </source>
</evidence>
<gene>
    <name evidence="13" type="ORF">HKI81_10365</name>
</gene>
<dbReference type="EMBL" id="JABEQB010000033">
    <property type="protein sequence ID" value="NNG67613.1"/>
    <property type="molecule type" value="Genomic_DNA"/>
</dbReference>
<feature type="domain" description="Lumazine-binding" evidence="12">
    <location>
        <begin position="1"/>
        <end position="95"/>
    </location>
</feature>
<dbReference type="InterPro" id="IPR023366">
    <property type="entry name" value="ATP_synth_asu-like_sf"/>
</dbReference>
<comment type="function">
    <text evidence="2">Catalyzes the dismutation of two molecules of 6,7-dimethyl-8-ribityllumazine, resulting in the formation of riboflavin and 5-amino-6-(D-ribitylamino)uracil.</text>
</comment>
<accession>A0A7Y2PMZ0</accession>
<evidence type="ECO:0000256" key="9">
    <source>
        <dbReference type="ARBA" id="ARBA00022737"/>
    </source>
</evidence>
<keyword evidence="8 13" id="KW-0808">Transferase</keyword>
<comment type="pathway">
    <text evidence="3">Cofactor biosynthesis; riboflavin biosynthesis; riboflavin from 2-hydroxy-3-oxobutyl phosphate and 5-amino-6-(D-ribitylamino)uracil: step 2/2.</text>
</comment>
<evidence type="ECO:0000256" key="6">
    <source>
        <dbReference type="ARBA" id="ARBA00013950"/>
    </source>
</evidence>
<sequence length="207" mass="22656">MFTGIIEETGTVKNIIHGTFTKIVIKCGKVLEGTKIGDSIAVNGVCLTVTNMSNESFAADVMPETMRASNLKDLKIGSIVNLERALQVGRRMGGHIVTGHIDCVGKIIDKRQEKNAFIFKIAINEKFAKYIVRKGSIAVDGISLTVVEDGYDYFTVSVIPHTMLKTTLGYKGVGDSVNIEVDILSKYVEKLIGKKDIKDLLKENGFI</sequence>
<evidence type="ECO:0000256" key="4">
    <source>
        <dbReference type="ARBA" id="ARBA00011233"/>
    </source>
</evidence>
<dbReference type="FunFam" id="2.40.30.20:FF:000004">
    <property type="entry name" value="Riboflavin synthase, alpha subunit"/>
    <property type="match status" value="1"/>
</dbReference>
<dbReference type="AlphaFoldDB" id="A0A7Y2PMZ0"/>
<reference evidence="13 14" key="1">
    <citation type="submission" date="2020-04" db="EMBL/GenBank/DDBJ databases">
        <title>Draft genome sequence of Caldanaerobacter sunterraneus. strain 1523vc isolated from Griffin hot spring, Kamchatka, Russia.</title>
        <authorList>
            <person name="Toshchakov S.V."/>
            <person name="Podosokorskaya O.A."/>
            <person name="Kublanov I.V."/>
            <person name="Korzhenkov A."/>
            <person name="Patrushev M.V."/>
        </authorList>
    </citation>
    <scope>NUCLEOTIDE SEQUENCE [LARGE SCALE GENOMIC DNA]</scope>
    <source>
        <strain evidence="13 14">1523vc</strain>
    </source>
</reference>
<dbReference type="PANTHER" id="PTHR21098">
    <property type="entry name" value="RIBOFLAVIN SYNTHASE ALPHA CHAIN"/>
    <property type="match status" value="1"/>
</dbReference>
<dbReference type="InterPro" id="IPR001783">
    <property type="entry name" value="Lumazine-bd"/>
</dbReference>
<dbReference type="EC" id="2.5.1.9" evidence="5 10"/>
<evidence type="ECO:0000256" key="7">
    <source>
        <dbReference type="ARBA" id="ARBA00022619"/>
    </source>
</evidence>
<proteinExistence type="predicted"/>
<evidence type="ECO:0000313" key="13">
    <source>
        <dbReference type="EMBL" id="NNG67613.1"/>
    </source>
</evidence>
<dbReference type="FunFam" id="2.40.30.20:FF:000003">
    <property type="entry name" value="Riboflavin synthase, alpha subunit"/>
    <property type="match status" value="1"/>
</dbReference>
<dbReference type="Gene3D" id="2.40.30.20">
    <property type="match status" value="2"/>
</dbReference>
<feature type="repeat" description="Lumazine-binding" evidence="11">
    <location>
        <begin position="96"/>
        <end position="192"/>
    </location>
</feature>
<keyword evidence="7" id="KW-0686">Riboflavin biosynthesis</keyword>
<keyword evidence="9" id="KW-0677">Repeat</keyword>
<dbReference type="NCBIfam" id="NF006767">
    <property type="entry name" value="PRK09289.1"/>
    <property type="match status" value="1"/>
</dbReference>
<dbReference type="SUPFAM" id="SSF63380">
    <property type="entry name" value="Riboflavin synthase domain-like"/>
    <property type="match status" value="2"/>
</dbReference>
<dbReference type="NCBIfam" id="TIGR00187">
    <property type="entry name" value="ribE"/>
    <property type="match status" value="1"/>
</dbReference>
<comment type="caution">
    <text evidence="13">The sequence shown here is derived from an EMBL/GenBank/DDBJ whole genome shotgun (WGS) entry which is preliminary data.</text>
</comment>
<organism evidence="13 14">
    <name type="scientific">Caldanaerobacter subterraneus</name>
    <dbReference type="NCBI Taxonomy" id="911092"/>
    <lineage>
        <taxon>Bacteria</taxon>
        <taxon>Bacillati</taxon>
        <taxon>Bacillota</taxon>
        <taxon>Clostridia</taxon>
        <taxon>Thermoanaerobacterales</taxon>
        <taxon>Thermoanaerobacteraceae</taxon>
        <taxon>Caldanaerobacter</taxon>
    </lineage>
</organism>
<evidence type="ECO:0000256" key="2">
    <source>
        <dbReference type="ARBA" id="ARBA00002803"/>
    </source>
</evidence>
<dbReference type="InterPro" id="IPR017938">
    <property type="entry name" value="Riboflavin_synthase-like_b-brl"/>
</dbReference>
<dbReference type="GO" id="GO:0009231">
    <property type="term" value="P:riboflavin biosynthetic process"/>
    <property type="evidence" value="ECO:0007669"/>
    <property type="project" value="UniProtKB-KW"/>
</dbReference>
<dbReference type="PANTHER" id="PTHR21098:SF12">
    <property type="entry name" value="RIBOFLAVIN SYNTHASE"/>
    <property type="match status" value="1"/>
</dbReference>
<evidence type="ECO:0000313" key="14">
    <source>
        <dbReference type="Proteomes" id="UP000529861"/>
    </source>
</evidence>
<comment type="catalytic activity">
    <reaction evidence="1">
        <text>2 6,7-dimethyl-8-(1-D-ribityl)lumazine + H(+) = 5-amino-6-(D-ribitylamino)uracil + riboflavin</text>
        <dbReference type="Rhea" id="RHEA:20772"/>
        <dbReference type="ChEBI" id="CHEBI:15378"/>
        <dbReference type="ChEBI" id="CHEBI:15934"/>
        <dbReference type="ChEBI" id="CHEBI:57986"/>
        <dbReference type="ChEBI" id="CHEBI:58201"/>
        <dbReference type="EC" id="2.5.1.9"/>
    </reaction>
</comment>
<evidence type="ECO:0000256" key="11">
    <source>
        <dbReference type="PROSITE-ProRule" id="PRU00524"/>
    </source>
</evidence>
<feature type="repeat" description="Lumazine-binding" evidence="11">
    <location>
        <begin position="1"/>
        <end position="95"/>
    </location>
</feature>
<evidence type="ECO:0000256" key="5">
    <source>
        <dbReference type="ARBA" id="ARBA00012827"/>
    </source>
</evidence>
<comment type="subunit">
    <text evidence="4">Homotrimer.</text>
</comment>
<dbReference type="Pfam" id="PF00677">
    <property type="entry name" value="Lum_binding"/>
    <property type="match status" value="2"/>
</dbReference>
<dbReference type="RefSeq" id="WP_022588569.1">
    <property type="nucleotide sequence ID" value="NZ_JABEQB010000033.1"/>
</dbReference>
<dbReference type="NCBIfam" id="NF009566">
    <property type="entry name" value="PRK13020.1"/>
    <property type="match status" value="1"/>
</dbReference>
<protein>
    <recommendedName>
        <fullName evidence="6 10">Riboflavin synthase</fullName>
        <ecNumber evidence="5 10">2.5.1.9</ecNumber>
    </recommendedName>
</protein>
<dbReference type="GO" id="GO:0004746">
    <property type="term" value="F:riboflavin synthase activity"/>
    <property type="evidence" value="ECO:0007669"/>
    <property type="project" value="UniProtKB-UniRule"/>
</dbReference>
<dbReference type="CDD" id="cd00402">
    <property type="entry name" value="Riboflavin_synthase_like"/>
    <property type="match status" value="1"/>
</dbReference>
<dbReference type="InterPro" id="IPR026017">
    <property type="entry name" value="Lumazine-bd_dom"/>
</dbReference>
<evidence type="ECO:0000259" key="12">
    <source>
        <dbReference type="PROSITE" id="PS51177"/>
    </source>
</evidence>
<evidence type="ECO:0000256" key="3">
    <source>
        <dbReference type="ARBA" id="ARBA00004887"/>
    </source>
</evidence>
<evidence type="ECO:0000256" key="10">
    <source>
        <dbReference type="NCBIfam" id="TIGR00187"/>
    </source>
</evidence>
<dbReference type="PIRSF" id="PIRSF000498">
    <property type="entry name" value="Riboflavin_syn_A"/>
    <property type="match status" value="1"/>
</dbReference>
<name>A0A7Y2PMZ0_9THEO</name>
<dbReference type="PROSITE" id="PS51177">
    <property type="entry name" value="LUMAZINE_BIND"/>
    <property type="match status" value="2"/>
</dbReference>
<dbReference type="Proteomes" id="UP000529861">
    <property type="component" value="Unassembled WGS sequence"/>
</dbReference>